<evidence type="ECO:0000313" key="9">
    <source>
        <dbReference type="Proteomes" id="UP000244908"/>
    </source>
</evidence>
<evidence type="ECO:0000313" key="8">
    <source>
        <dbReference type="EMBL" id="AWH88159.1"/>
    </source>
</evidence>
<comment type="similarity">
    <text evidence="1">Belongs to the bacterial-type ferredoxin family. FixX subfamily.</text>
</comment>
<evidence type="ECO:0000256" key="7">
    <source>
        <dbReference type="PIRNR" id="PIRNR036548"/>
    </source>
</evidence>
<evidence type="ECO:0000256" key="1">
    <source>
        <dbReference type="ARBA" id="ARBA00006327"/>
    </source>
</evidence>
<organism evidence="8 9">
    <name type="scientific">Limnobaculum parvum</name>
    <dbReference type="NCBI Taxonomy" id="2172103"/>
    <lineage>
        <taxon>Bacteria</taxon>
        <taxon>Pseudomonadati</taxon>
        <taxon>Pseudomonadota</taxon>
        <taxon>Gammaproteobacteria</taxon>
        <taxon>Enterobacterales</taxon>
        <taxon>Budviciaceae</taxon>
        <taxon>Limnobaculum</taxon>
    </lineage>
</organism>
<keyword evidence="4 7" id="KW-0249">Electron transport</keyword>
<keyword evidence="6 7" id="KW-0411">Iron-sulfur</keyword>
<dbReference type="GO" id="GO:0051536">
    <property type="term" value="F:iron-sulfur cluster binding"/>
    <property type="evidence" value="ECO:0007669"/>
    <property type="project" value="UniProtKB-KW"/>
</dbReference>
<proteinExistence type="inferred from homology"/>
<sequence>MKLSKNHYVIDENQPHIVAADHPDRQTLQQLVNACPAGLYQLNQDGSLSFNYHGCLECGTCRLLCNEKTLTRWHYPAAGYGITFRFG</sequence>
<evidence type="ECO:0000256" key="2">
    <source>
        <dbReference type="ARBA" id="ARBA00022448"/>
    </source>
</evidence>
<protein>
    <recommendedName>
        <fullName evidence="7">Ferredoxin-like protein</fullName>
    </recommendedName>
</protein>
<dbReference type="PANTHER" id="PTHR43082">
    <property type="entry name" value="FERREDOXIN-LIKE"/>
    <property type="match status" value="1"/>
</dbReference>
<keyword evidence="3 7" id="KW-0479">Metal-binding</keyword>
<dbReference type="InterPro" id="IPR012206">
    <property type="entry name" value="Fd_FixX"/>
</dbReference>
<dbReference type="GO" id="GO:0005506">
    <property type="term" value="F:iron ion binding"/>
    <property type="evidence" value="ECO:0007669"/>
    <property type="project" value="UniProtKB-UniRule"/>
</dbReference>
<evidence type="ECO:0000256" key="5">
    <source>
        <dbReference type="ARBA" id="ARBA00023004"/>
    </source>
</evidence>
<dbReference type="SUPFAM" id="SSF54862">
    <property type="entry name" value="4Fe-4S ferredoxins"/>
    <property type="match status" value="1"/>
</dbReference>
<name>A0A2Y9TXD7_9GAMM</name>
<reference evidence="8 9" key="1">
    <citation type="journal article" date="2019" name="Int. J. Syst. Evol. Microbiol.">
        <title>Limnobaculum parvum gen. nov., sp. nov., isolated from a freshwater lake.</title>
        <authorList>
            <person name="Baek C."/>
            <person name="Shin S.K."/>
            <person name="Yi H."/>
        </authorList>
    </citation>
    <scope>NUCLEOTIDE SEQUENCE [LARGE SCALE GENOMIC DNA]</scope>
    <source>
        <strain evidence="8 9">HYN0051</strain>
    </source>
</reference>
<dbReference type="PANTHER" id="PTHR43082:SF1">
    <property type="entry name" value="FERREDOXIN-LIKE PROTEIN FIXX-RELATED"/>
    <property type="match status" value="1"/>
</dbReference>
<keyword evidence="5 7" id="KW-0408">Iron</keyword>
<evidence type="ECO:0000256" key="3">
    <source>
        <dbReference type="ARBA" id="ARBA00022723"/>
    </source>
</evidence>
<dbReference type="Proteomes" id="UP000244908">
    <property type="component" value="Chromosome"/>
</dbReference>
<evidence type="ECO:0000256" key="4">
    <source>
        <dbReference type="ARBA" id="ARBA00022982"/>
    </source>
</evidence>
<gene>
    <name evidence="8" type="ORF">HYN51_06035</name>
</gene>
<dbReference type="KEGG" id="lpv:HYN51_06035"/>
<comment type="function">
    <text evidence="7">Could be a 3Fe-4S cluster-containing protein.</text>
</comment>
<dbReference type="OrthoDB" id="9800260at2"/>
<accession>A0A2Y9TXD7</accession>
<evidence type="ECO:0000256" key="6">
    <source>
        <dbReference type="ARBA" id="ARBA00023014"/>
    </source>
</evidence>
<keyword evidence="2 7" id="KW-0813">Transport</keyword>
<keyword evidence="9" id="KW-1185">Reference proteome</keyword>
<dbReference type="AlphaFoldDB" id="A0A2Y9TXD7"/>
<dbReference type="RefSeq" id="WP_108900234.1">
    <property type="nucleotide sequence ID" value="NZ_CP029185.2"/>
</dbReference>
<dbReference type="PIRSF" id="PIRSF036548">
    <property type="entry name" value="Fdx_FixX"/>
    <property type="match status" value="1"/>
</dbReference>
<dbReference type="Gene3D" id="3.30.70.20">
    <property type="match status" value="1"/>
</dbReference>
<dbReference type="EMBL" id="CP029185">
    <property type="protein sequence ID" value="AWH88159.1"/>
    <property type="molecule type" value="Genomic_DNA"/>
</dbReference>